<dbReference type="Proteomes" id="UP001176941">
    <property type="component" value="Chromosome 16"/>
</dbReference>
<feature type="compositionally biased region" description="Basic and acidic residues" evidence="1">
    <location>
        <begin position="44"/>
        <end position="54"/>
    </location>
</feature>
<protein>
    <recommendedName>
        <fullName evidence="4">Collagen alpha-1(I) chain-like</fullName>
    </recommendedName>
</protein>
<organism evidence="2 3">
    <name type="scientific">Rangifer tarandus platyrhynchus</name>
    <name type="common">Svalbard reindeer</name>
    <dbReference type="NCBI Taxonomy" id="3082113"/>
    <lineage>
        <taxon>Eukaryota</taxon>
        <taxon>Metazoa</taxon>
        <taxon>Chordata</taxon>
        <taxon>Craniata</taxon>
        <taxon>Vertebrata</taxon>
        <taxon>Euteleostomi</taxon>
        <taxon>Mammalia</taxon>
        <taxon>Eutheria</taxon>
        <taxon>Laurasiatheria</taxon>
        <taxon>Artiodactyla</taxon>
        <taxon>Ruminantia</taxon>
        <taxon>Pecora</taxon>
        <taxon>Cervidae</taxon>
        <taxon>Odocoileinae</taxon>
        <taxon>Rangifer</taxon>
    </lineage>
</organism>
<keyword evidence="3" id="KW-1185">Reference proteome</keyword>
<accession>A0ABN8YEI2</accession>
<evidence type="ECO:0000313" key="2">
    <source>
        <dbReference type="EMBL" id="CAI9158266.1"/>
    </source>
</evidence>
<evidence type="ECO:0000256" key="1">
    <source>
        <dbReference type="SAM" id="MobiDB-lite"/>
    </source>
</evidence>
<gene>
    <name evidence="2" type="ORF">MRATA1EN1_LOCUS7228</name>
</gene>
<proteinExistence type="predicted"/>
<feature type="region of interest" description="Disordered" evidence="1">
    <location>
        <begin position="1"/>
        <end position="185"/>
    </location>
</feature>
<evidence type="ECO:0000313" key="3">
    <source>
        <dbReference type="Proteomes" id="UP001176941"/>
    </source>
</evidence>
<sequence>MRLADHPAPCSAEGPRGDGPSPGPEGPAGRDPCLGAPALLISSGHREGPSEIEPHGSALQGPGLGAAVDSPCLPPREALGSPQGAGTRHWRRLGKLRAGSLAAVSPPDSEPEDSIPGPAFGQRAGRTPDGGEAKGIHGEGAGAQSGRSPRMGAGLRGEVAGRPGAWGRGEERRTTEPSRTGRLCAEGRPLEACPASRPPAALAVVSSKWALLGGLWDPDDAGTQQRAAWLPLPPLVGVTGLLPRPQTYELGASSYSPG</sequence>
<reference evidence="2" key="1">
    <citation type="submission" date="2023-04" db="EMBL/GenBank/DDBJ databases">
        <authorList>
            <consortium name="ELIXIR-Norway"/>
        </authorList>
    </citation>
    <scope>NUCLEOTIDE SEQUENCE [LARGE SCALE GENOMIC DNA]</scope>
</reference>
<name>A0ABN8YEI2_RANTA</name>
<evidence type="ECO:0008006" key="4">
    <source>
        <dbReference type="Google" id="ProtNLM"/>
    </source>
</evidence>
<dbReference type="EMBL" id="OX459952">
    <property type="protein sequence ID" value="CAI9158266.1"/>
    <property type="molecule type" value="Genomic_DNA"/>
</dbReference>